<dbReference type="EMBL" id="SHBG01000018">
    <property type="protein sequence ID" value="RZO24543.1"/>
    <property type="molecule type" value="Genomic_DNA"/>
</dbReference>
<evidence type="ECO:0000313" key="7">
    <source>
        <dbReference type="EMBL" id="RZO24543.1"/>
    </source>
</evidence>
<feature type="transmembrane region" description="Helical" evidence="5">
    <location>
        <begin position="232"/>
        <end position="256"/>
    </location>
</feature>
<feature type="domain" description="Sodium/calcium exchanger membrane region" evidence="6">
    <location>
        <begin position="7"/>
        <end position="145"/>
    </location>
</feature>
<dbReference type="PANTHER" id="PTHR10846">
    <property type="entry name" value="SODIUM/POTASSIUM/CALCIUM EXCHANGER"/>
    <property type="match status" value="1"/>
</dbReference>
<dbReference type="Gene3D" id="1.20.1420.30">
    <property type="entry name" value="NCX, central ion-binding region"/>
    <property type="match status" value="1"/>
</dbReference>
<evidence type="ECO:0000256" key="3">
    <source>
        <dbReference type="ARBA" id="ARBA00022989"/>
    </source>
</evidence>
<proteinExistence type="predicted"/>
<feature type="transmembrane region" description="Helical" evidence="5">
    <location>
        <begin position="293"/>
        <end position="311"/>
    </location>
</feature>
<dbReference type="PANTHER" id="PTHR10846:SF8">
    <property type="entry name" value="INNER MEMBRANE PROTEIN YRBG"/>
    <property type="match status" value="1"/>
</dbReference>
<dbReference type="InterPro" id="IPR044880">
    <property type="entry name" value="NCX_ion-bd_dom_sf"/>
</dbReference>
<dbReference type="InterPro" id="IPR004837">
    <property type="entry name" value="NaCa_Exmemb"/>
</dbReference>
<evidence type="ECO:0000256" key="2">
    <source>
        <dbReference type="ARBA" id="ARBA00022692"/>
    </source>
</evidence>
<evidence type="ECO:0000259" key="6">
    <source>
        <dbReference type="Pfam" id="PF01699"/>
    </source>
</evidence>
<dbReference type="AlphaFoldDB" id="A0A520MTI9"/>
<comment type="subcellular location">
    <subcellularLocation>
        <location evidence="1">Membrane</location>
        <topology evidence="1">Multi-pass membrane protein</topology>
    </subcellularLocation>
</comment>
<dbReference type="Proteomes" id="UP000315498">
    <property type="component" value="Unassembled WGS sequence"/>
</dbReference>
<dbReference type="NCBIfam" id="TIGR00367">
    <property type="entry name" value="calcium/sodium antiporter"/>
    <property type="match status" value="1"/>
</dbReference>
<comment type="caution">
    <text evidence="7">The sequence shown here is derived from an EMBL/GenBank/DDBJ whole genome shotgun (WGS) entry which is preliminary data.</text>
</comment>
<evidence type="ECO:0000256" key="1">
    <source>
        <dbReference type="ARBA" id="ARBA00004141"/>
    </source>
</evidence>
<dbReference type="GO" id="GO:0005262">
    <property type="term" value="F:calcium channel activity"/>
    <property type="evidence" value="ECO:0007669"/>
    <property type="project" value="TreeGrafter"/>
</dbReference>
<evidence type="ECO:0000256" key="4">
    <source>
        <dbReference type="ARBA" id="ARBA00023136"/>
    </source>
</evidence>
<protein>
    <submittedName>
        <fullName evidence="7">Calcium/sodium antiporter</fullName>
    </submittedName>
</protein>
<keyword evidence="2 5" id="KW-0812">Transmembrane</keyword>
<feature type="transmembrane region" description="Helical" evidence="5">
    <location>
        <begin position="70"/>
        <end position="96"/>
    </location>
</feature>
<gene>
    <name evidence="7" type="ORF">EVA94_02535</name>
</gene>
<feature type="transmembrane region" description="Helical" evidence="5">
    <location>
        <begin position="6"/>
        <end position="25"/>
    </location>
</feature>
<feature type="transmembrane region" description="Helical" evidence="5">
    <location>
        <begin position="37"/>
        <end position="64"/>
    </location>
</feature>
<dbReference type="InterPro" id="IPR004481">
    <property type="entry name" value="K/Na/Ca-exchanger"/>
</dbReference>
<feature type="transmembrane region" description="Helical" evidence="5">
    <location>
        <begin position="127"/>
        <end position="145"/>
    </location>
</feature>
<dbReference type="GO" id="GO:0006874">
    <property type="term" value="P:intracellular calcium ion homeostasis"/>
    <property type="evidence" value="ECO:0007669"/>
    <property type="project" value="TreeGrafter"/>
</dbReference>
<accession>A0A520MTI9</accession>
<name>A0A520MTI9_9GAMM</name>
<feature type="transmembrane region" description="Helical" evidence="5">
    <location>
        <begin position="166"/>
        <end position="186"/>
    </location>
</feature>
<evidence type="ECO:0000256" key="5">
    <source>
        <dbReference type="SAM" id="Phobius"/>
    </source>
</evidence>
<feature type="domain" description="Sodium/calcium exchanger membrane region" evidence="6">
    <location>
        <begin position="168"/>
        <end position="311"/>
    </location>
</feature>
<keyword evidence="3 5" id="KW-1133">Transmembrane helix</keyword>
<reference evidence="7 8" key="1">
    <citation type="submission" date="2019-02" db="EMBL/GenBank/DDBJ databases">
        <title>Prokaryotic population dynamics and viral predation in marine succession experiment using metagenomics: the confinement effect.</title>
        <authorList>
            <person name="Haro-Moreno J.M."/>
            <person name="Rodriguez-Valera F."/>
            <person name="Lopez-Perez M."/>
        </authorList>
    </citation>
    <scope>NUCLEOTIDE SEQUENCE [LARGE SCALE GENOMIC DNA]</scope>
    <source>
        <strain evidence="7">MED-G161</strain>
    </source>
</reference>
<dbReference type="GO" id="GO:0008273">
    <property type="term" value="F:calcium, potassium:sodium antiporter activity"/>
    <property type="evidence" value="ECO:0007669"/>
    <property type="project" value="TreeGrafter"/>
</dbReference>
<feature type="transmembrane region" description="Helical" evidence="5">
    <location>
        <begin position="268"/>
        <end position="286"/>
    </location>
</feature>
<evidence type="ECO:0000313" key="8">
    <source>
        <dbReference type="Proteomes" id="UP000315498"/>
    </source>
</evidence>
<feature type="transmembrane region" description="Helical" evidence="5">
    <location>
        <begin position="103"/>
        <end position="121"/>
    </location>
</feature>
<organism evidence="7 8">
    <name type="scientific">SAR86 cluster bacterium</name>
    <dbReference type="NCBI Taxonomy" id="2030880"/>
    <lineage>
        <taxon>Bacteria</taxon>
        <taxon>Pseudomonadati</taxon>
        <taxon>Pseudomonadota</taxon>
        <taxon>Gammaproteobacteria</taxon>
        <taxon>SAR86 cluster</taxon>
    </lineage>
</organism>
<dbReference type="Pfam" id="PF01699">
    <property type="entry name" value="Na_Ca_ex"/>
    <property type="match status" value="2"/>
</dbReference>
<sequence length="317" mass="33924">MEFFVNFLGLVASLAVLIWGADKFVDNSSLIAKKLGISELTIGLTVVALGTSAPEIFVGISSILNQSESIAMGAVVGSNISNIALIFGVSCIGISFKPKKTPLIQFVPFLASALVLGFALFDNHISLLDSVLLLLVFIYFLYVIFKNKSKGEIIDLEKDNNQGNSITLLLLAVGLISLVLGSRYAVTYAENIAILLNISELIIGLTIIAIGTSLPELAATISAVLKKKTDMVVGNVIGSNVLNITLVVPIIGIFSSVQLEAVLYARDYFTMLIATLIFVLVVCLYSSKNVSILLIRLLGVLFVASYLGYILNLSNLI</sequence>
<keyword evidence="4 5" id="KW-0472">Membrane</keyword>
<dbReference type="GO" id="GO:0005886">
    <property type="term" value="C:plasma membrane"/>
    <property type="evidence" value="ECO:0007669"/>
    <property type="project" value="TreeGrafter"/>
</dbReference>